<name>A0A3S3UEQ4_9BACT</name>
<keyword evidence="2" id="KW-1185">Reference proteome</keyword>
<comment type="caution">
    <text evidence="1">The sequence shown here is derived from an EMBL/GenBank/DDBJ whole genome shotgun (WGS) entry which is preliminary data.</text>
</comment>
<gene>
    <name evidence="1" type="ORF">VT98_11403</name>
</gene>
<dbReference type="EMBL" id="MTKP01000140">
    <property type="protein sequence ID" value="RWX48517.1"/>
    <property type="molecule type" value="Genomic_DNA"/>
</dbReference>
<reference evidence="1 2" key="1">
    <citation type="submission" date="2017-01" db="EMBL/GenBank/DDBJ databases">
        <title>The cable genome- insights into the physiology and evolution of filamentous bacteria capable of sulfide oxidation via long distance electron transfer.</title>
        <authorList>
            <person name="Schreiber L."/>
            <person name="Bjerg J.T."/>
            <person name="Boggild A."/>
            <person name="Van De Vossenberg J."/>
            <person name="Meysman F."/>
            <person name="Nielsen L.P."/>
            <person name="Schramm A."/>
            <person name="Kjeldsen K.U."/>
        </authorList>
    </citation>
    <scope>NUCLEOTIDE SEQUENCE [LARGE SCALE GENOMIC DNA]</scope>
    <source>
        <strain evidence="1">A1</strain>
    </source>
</reference>
<evidence type="ECO:0000313" key="2">
    <source>
        <dbReference type="Proteomes" id="UP000288086"/>
    </source>
</evidence>
<dbReference type="AlphaFoldDB" id="A0A3S3UEQ4"/>
<accession>A0A3S3UEQ4</accession>
<proteinExistence type="predicted"/>
<dbReference type="Proteomes" id="UP000288086">
    <property type="component" value="Unassembled WGS sequence"/>
</dbReference>
<protein>
    <submittedName>
        <fullName evidence="1">Uncharacterized protein</fullName>
    </submittedName>
</protein>
<evidence type="ECO:0000313" key="1">
    <source>
        <dbReference type="EMBL" id="RWX48517.1"/>
    </source>
</evidence>
<organism evidence="1 2">
    <name type="scientific">Candidatus Electrothrix communis</name>
    <dbReference type="NCBI Taxonomy" id="1859133"/>
    <lineage>
        <taxon>Bacteria</taxon>
        <taxon>Pseudomonadati</taxon>
        <taxon>Thermodesulfobacteriota</taxon>
        <taxon>Desulfobulbia</taxon>
        <taxon>Desulfobulbales</taxon>
        <taxon>Desulfobulbaceae</taxon>
        <taxon>Candidatus Electrothrix</taxon>
    </lineage>
</organism>
<sequence>MGWSFEGVFPCLGVPGELPQADRYSPFRAGDSDKTEYATVKGDLHFLPRSADHRL</sequence>